<accession>A0A4Q7P2J6</accession>
<name>A0A4Q7P2J6_9FLAO</name>
<dbReference type="AlphaFoldDB" id="A0A4Q7P2J6"/>
<protein>
    <recommendedName>
        <fullName evidence="1">Fibronectin type-III domain-containing protein</fullName>
    </recommendedName>
</protein>
<proteinExistence type="predicted"/>
<dbReference type="InterPro" id="IPR003961">
    <property type="entry name" value="FN3_dom"/>
</dbReference>
<dbReference type="PROSITE" id="PS50853">
    <property type="entry name" value="FN3"/>
    <property type="match status" value="1"/>
</dbReference>
<organism evidence="2 3">
    <name type="scientific">Aquimarina brevivitae</name>
    <dbReference type="NCBI Taxonomy" id="323412"/>
    <lineage>
        <taxon>Bacteria</taxon>
        <taxon>Pseudomonadati</taxon>
        <taxon>Bacteroidota</taxon>
        <taxon>Flavobacteriia</taxon>
        <taxon>Flavobacteriales</taxon>
        <taxon>Flavobacteriaceae</taxon>
        <taxon>Aquimarina</taxon>
    </lineage>
</organism>
<dbReference type="EMBL" id="SGXE01000002">
    <property type="protein sequence ID" value="RZS93568.1"/>
    <property type="molecule type" value="Genomic_DNA"/>
</dbReference>
<dbReference type="SMART" id="SM00060">
    <property type="entry name" value="FN3"/>
    <property type="match status" value="3"/>
</dbReference>
<dbReference type="PROSITE" id="PS51257">
    <property type="entry name" value="PROKAR_LIPOPROTEIN"/>
    <property type="match status" value="1"/>
</dbReference>
<dbReference type="Proteomes" id="UP000292262">
    <property type="component" value="Unassembled WGS sequence"/>
</dbReference>
<evidence type="ECO:0000259" key="1">
    <source>
        <dbReference type="PROSITE" id="PS50853"/>
    </source>
</evidence>
<dbReference type="InterPro" id="IPR013783">
    <property type="entry name" value="Ig-like_fold"/>
</dbReference>
<feature type="domain" description="Fibronectin type-III" evidence="1">
    <location>
        <begin position="502"/>
        <end position="598"/>
    </location>
</feature>
<dbReference type="CDD" id="cd00063">
    <property type="entry name" value="FN3"/>
    <property type="match status" value="1"/>
</dbReference>
<sequence length="690" mass="78680">MKTNIYILFIVMLLGCSKLFAQEATIELPEVKVMARAQQGRILLRWTANTPLAWQLSNRYGYELVRYTVTRDRKTLKKPEIKKLGIIMPDPLESWENLIDQNDNAAIIAQAIYGDSFQVTGGTELEAVVNMSAELEQRFTFALFVADQDFDVAVKAGLGYIDTDVKNTEKYAYKLIPQVPEDVKVIKEGGVFVGLSDYEALPKPLDLSVFLEDGGAKLSWNYKIFKDLYTSYHIERAANGSGFERITDKPYTMLNASGIDEKSGRIFYLDSVQNNVEYRYRVRGISAFGEVSPPSKEASGIAKKILAYVPHLRTKKILNESTVKLTWEFPEEGKNQIQKFELNRASTDAGPYKVVVDNIAPNQREVVFDQLESTNYFTITAVGKQNNRRTSFSMLVQPIDSIPPKVPNGLKATIDTTGVVTLSWNKNTEKDFLGYRVYMANQKNTEYSPLFADPQQNNVFQDTLNMKNSNRQRYYKISALDKRFNMSELSIPIEVVKPDLIPPTTPVFKHYNVQEDHKAISLSWAASSSIDVARYVVYRKTNTDKEWQLVFEGNKDQLTCADKKIEEGNRYTYTVLAIDESGLESTPAPSVSVQVRRMGVRPKVKGFYVAPNYEQQRMEISWRYKEDNVAEFEIYRAGQDGLLRLWRKAPTGTKVIYDTNMTVNTKYVYKIRAVFKDGNVSETHTTDIKY</sequence>
<dbReference type="InterPro" id="IPR036116">
    <property type="entry name" value="FN3_sf"/>
</dbReference>
<keyword evidence="3" id="KW-1185">Reference proteome</keyword>
<dbReference type="OrthoDB" id="923194at2"/>
<gene>
    <name evidence="2" type="ORF">EV197_2148</name>
</gene>
<dbReference type="Gene3D" id="2.60.40.10">
    <property type="entry name" value="Immunoglobulins"/>
    <property type="match status" value="4"/>
</dbReference>
<comment type="caution">
    <text evidence="2">The sequence shown here is derived from an EMBL/GenBank/DDBJ whole genome shotgun (WGS) entry which is preliminary data.</text>
</comment>
<dbReference type="RefSeq" id="WP_130286693.1">
    <property type="nucleotide sequence ID" value="NZ_SGXE01000002.1"/>
</dbReference>
<evidence type="ECO:0000313" key="2">
    <source>
        <dbReference type="EMBL" id="RZS93568.1"/>
    </source>
</evidence>
<reference evidence="2 3" key="1">
    <citation type="submission" date="2019-02" db="EMBL/GenBank/DDBJ databases">
        <title>Genomic Encyclopedia of Type Strains, Phase IV (KMG-IV): sequencing the most valuable type-strain genomes for metagenomic binning, comparative biology and taxonomic classification.</title>
        <authorList>
            <person name="Goeker M."/>
        </authorList>
    </citation>
    <scope>NUCLEOTIDE SEQUENCE [LARGE SCALE GENOMIC DNA]</scope>
    <source>
        <strain evidence="2 3">DSM 17196</strain>
    </source>
</reference>
<dbReference type="SUPFAM" id="SSF49265">
    <property type="entry name" value="Fibronectin type III"/>
    <property type="match status" value="2"/>
</dbReference>
<evidence type="ECO:0000313" key="3">
    <source>
        <dbReference type="Proteomes" id="UP000292262"/>
    </source>
</evidence>